<dbReference type="Gene3D" id="2.60.120.560">
    <property type="entry name" value="Exo-inulinase, domain 1"/>
    <property type="match status" value="2"/>
</dbReference>
<protein>
    <recommendedName>
        <fullName evidence="1">3-keto-alpha-glucoside-1,2-lyase/3-keto-2-hydroxy-glucal hydratase domain-containing protein</fullName>
    </recommendedName>
</protein>
<dbReference type="InterPro" id="IPR010496">
    <property type="entry name" value="AL/BT2_dom"/>
</dbReference>
<organism evidence="2">
    <name type="scientific">marine metagenome</name>
    <dbReference type="NCBI Taxonomy" id="408172"/>
    <lineage>
        <taxon>unclassified sequences</taxon>
        <taxon>metagenomes</taxon>
        <taxon>ecological metagenomes</taxon>
    </lineage>
</organism>
<sequence>VSLLALCTTAACGTRVDDEALTMLQEEMLGWTRLFDGVSTDGWRGYGREDFPTGRWKVEQGELIGQSTSGSMDGGDIITVAEFTDFELVFDFKVGREGNSGVFYRVQEQDGKGLFQVAAEYQVLDDTAYIDMGTMDMNTHLTGDNYDLHSAVVRPMKPVGEWNTGRIVVEGNHVEHWLNGVMMIEYELYTGEWEALVSASKFGEEEHYARAPSGSIGLQDHGTPVWYRNIKIRKIVVTHDVDPSTLSIREGGETPLLAQELVSIFDGESLDGWTIHGTERWYVEDGELVCESGPDAAYGYLRTDAMYKDFELTLEFRQEADG</sequence>
<reference evidence="2" key="1">
    <citation type="submission" date="2018-05" db="EMBL/GenBank/DDBJ databases">
        <authorList>
            <person name="Lanie J.A."/>
            <person name="Ng W.-L."/>
            <person name="Kazmierczak K.M."/>
            <person name="Andrzejewski T.M."/>
            <person name="Davidsen T.M."/>
            <person name="Wayne K.J."/>
            <person name="Tettelin H."/>
            <person name="Glass J.I."/>
            <person name="Rusch D."/>
            <person name="Podicherti R."/>
            <person name="Tsui H.-C.T."/>
            <person name="Winkler M.E."/>
        </authorList>
    </citation>
    <scope>NUCLEOTIDE SEQUENCE</scope>
</reference>
<dbReference type="EMBL" id="UINC01015515">
    <property type="protein sequence ID" value="SVA65272.1"/>
    <property type="molecule type" value="Genomic_DNA"/>
</dbReference>
<dbReference type="AlphaFoldDB" id="A0A381XLA2"/>
<gene>
    <name evidence="2" type="ORF">METZ01_LOCUS118126</name>
</gene>
<feature type="domain" description="3-keto-alpha-glucoside-1,2-lyase/3-keto-2-hydroxy-glucal hydratase" evidence="1">
    <location>
        <begin position="30"/>
        <end position="233"/>
    </location>
</feature>
<evidence type="ECO:0000313" key="2">
    <source>
        <dbReference type="EMBL" id="SVA65272.1"/>
    </source>
</evidence>
<dbReference type="Pfam" id="PF06439">
    <property type="entry name" value="3keto-disac_hyd"/>
    <property type="match status" value="2"/>
</dbReference>
<name>A0A381XLA2_9ZZZZ</name>
<proteinExistence type="predicted"/>
<feature type="non-terminal residue" evidence="2">
    <location>
        <position position="322"/>
    </location>
</feature>
<accession>A0A381XLA2</accession>
<feature type="domain" description="3-keto-alpha-glucoside-1,2-lyase/3-keto-2-hydroxy-glucal hydratase" evidence="1">
    <location>
        <begin position="262"/>
        <end position="319"/>
    </location>
</feature>
<dbReference type="GO" id="GO:0016787">
    <property type="term" value="F:hydrolase activity"/>
    <property type="evidence" value="ECO:0007669"/>
    <property type="project" value="InterPro"/>
</dbReference>
<evidence type="ECO:0000259" key="1">
    <source>
        <dbReference type="Pfam" id="PF06439"/>
    </source>
</evidence>
<feature type="non-terminal residue" evidence="2">
    <location>
        <position position="1"/>
    </location>
</feature>